<dbReference type="Gene3D" id="3.30.70.330">
    <property type="match status" value="1"/>
</dbReference>
<evidence type="ECO:0000256" key="3">
    <source>
        <dbReference type="ARBA" id="ARBA00023161"/>
    </source>
</evidence>
<dbReference type="RefSeq" id="XP_010246760.1">
    <property type="nucleotide sequence ID" value="XM_010248458.2"/>
</dbReference>
<dbReference type="GO" id="GO:0005730">
    <property type="term" value="C:nucleolus"/>
    <property type="evidence" value="ECO:0000318"/>
    <property type="project" value="GO_Central"/>
</dbReference>
<feature type="compositionally biased region" description="Basic and acidic residues" evidence="5">
    <location>
        <begin position="437"/>
        <end position="446"/>
    </location>
</feature>
<dbReference type="GO" id="GO:0003729">
    <property type="term" value="F:mRNA binding"/>
    <property type="evidence" value="ECO:0000318"/>
    <property type="project" value="GO_Central"/>
</dbReference>
<evidence type="ECO:0000256" key="2">
    <source>
        <dbReference type="ARBA" id="ARBA00005991"/>
    </source>
</evidence>
<keyword evidence="7" id="KW-1185">Reference proteome</keyword>
<dbReference type="KEGG" id="nnu:104589972"/>
<dbReference type="FunCoup" id="A0A1U7Z164">
    <property type="interactions" value="1562"/>
</dbReference>
<dbReference type="Pfam" id="PF03467">
    <property type="entry name" value="Smg4_UPF3"/>
    <property type="match status" value="1"/>
</dbReference>
<dbReference type="InterPro" id="IPR035979">
    <property type="entry name" value="RBD_domain_sf"/>
</dbReference>
<evidence type="ECO:0000313" key="7">
    <source>
        <dbReference type="Proteomes" id="UP000189703"/>
    </source>
</evidence>
<comment type="similarity">
    <text evidence="2">Belongs to the RENT3 family.</text>
</comment>
<feature type="compositionally biased region" description="Polar residues" evidence="5">
    <location>
        <begin position="301"/>
        <end position="322"/>
    </location>
</feature>
<keyword evidence="3" id="KW-0866">Nonsense-mediated mRNA decay</keyword>
<dbReference type="PANTHER" id="PTHR13112">
    <property type="entry name" value="UPF3 REGULATOR OF NONSENSE TRANSCRIPTS-LIKE PROTEIN"/>
    <property type="match status" value="1"/>
</dbReference>
<dbReference type="STRING" id="4432.A0A1U7Z164"/>
<dbReference type="CDD" id="cd12455">
    <property type="entry name" value="RRM_like_Smg4_UPF3"/>
    <property type="match status" value="1"/>
</dbReference>
<feature type="region of interest" description="Disordered" evidence="5">
    <location>
        <begin position="167"/>
        <end position="210"/>
    </location>
</feature>
<keyword evidence="4" id="KW-0539">Nucleus</keyword>
<evidence type="ECO:0000259" key="6">
    <source>
        <dbReference type="Pfam" id="PF03467"/>
    </source>
</evidence>
<feature type="region of interest" description="Disordered" evidence="5">
    <location>
        <begin position="299"/>
        <end position="375"/>
    </location>
</feature>
<dbReference type="eggNOG" id="KOG1295">
    <property type="taxonomic scope" value="Eukaryota"/>
</dbReference>
<dbReference type="OMA" id="SQIADGH"/>
<proteinExistence type="inferred from homology"/>
<dbReference type="GO" id="GO:0000184">
    <property type="term" value="P:nuclear-transcribed mRNA catabolic process, nonsense-mediated decay"/>
    <property type="evidence" value="ECO:0000318"/>
    <property type="project" value="GO_Central"/>
</dbReference>
<feature type="domain" description="UPF3" evidence="6">
    <location>
        <begin position="7"/>
        <end position="168"/>
    </location>
</feature>
<dbReference type="AlphaFoldDB" id="A0A1U7Z164"/>
<dbReference type="InParanoid" id="A0A1U7Z164"/>
<gene>
    <name evidence="8" type="primary">LOC104589972</name>
</gene>
<sequence length="612" mass="67053">MKDPFDRTKVVLRHLPPTLSQSALTEQIDGRFAGRYKWICFRSGKNSQKHQRYSRAYIDFKRPEDVIEFAEFFDGHIFVNEKGSQFKTIVEYAPSQRVAKSWSKKDGREGTIFKDPEYLEFLDLISKPVENLPSAEVQLERREAERAGAAKEVPIVTPLMDFVRQKRAAKGGSQRSLSNGKLSRRATGTSPGSSGSSSTKRGSEKRRVSTSMYVLRDSVKNTSGKDKSTYILVPRREDQELTDKSVSLVIASGTETAEDEKVPKTDGAISTATGSADTGKKKVLLLKGKEREIPNAPEVGVSQQQSVISPIRNSPNSTAFKQSQRRDVSGRMIRSILSKEARQGQSTTAIQSDQQSQTMNLEKEKRPPRPTTMRSVLKDHLSSISQAASSCDTEMKRIQDDKVAVNDVHGVSSVNEKQEKRARNKDRPDRGVWTPLRRSDISHASDDSSSSSFSGPTQVLSDSLEGMTINQLVAPGAGKLGDDVLDEPESGNKSFFPSGKARSQEASVHNSRVGRGGNVSSAYDSCSHEVKSEIHHASKGEVKTIGSGRSNFSSAENGSHRQFSRRGSVHGGKDIDGNSLSTSDGKPSKRGNATGYGSHEKQVWVQKLGSGS</sequence>
<dbReference type="OrthoDB" id="18087at2759"/>
<feature type="compositionally biased region" description="Polar residues" evidence="5">
    <location>
        <begin position="343"/>
        <end position="360"/>
    </location>
</feature>
<dbReference type="GO" id="GO:0045727">
    <property type="term" value="P:positive regulation of translation"/>
    <property type="evidence" value="ECO:0000318"/>
    <property type="project" value="GO_Central"/>
</dbReference>
<feature type="compositionally biased region" description="Polar residues" evidence="5">
    <location>
        <begin position="547"/>
        <end position="561"/>
    </location>
</feature>
<dbReference type="InterPro" id="IPR012677">
    <property type="entry name" value="Nucleotide-bd_a/b_plait_sf"/>
</dbReference>
<evidence type="ECO:0000256" key="5">
    <source>
        <dbReference type="SAM" id="MobiDB-lite"/>
    </source>
</evidence>
<dbReference type="GeneID" id="104589972"/>
<feature type="compositionally biased region" description="Basic and acidic residues" evidence="5">
    <location>
        <begin position="416"/>
        <end position="430"/>
    </location>
</feature>
<dbReference type="PANTHER" id="PTHR13112:SF0">
    <property type="entry name" value="FI21285P1"/>
    <property type="match status" value="1"/>
</dbReference>
<dbReference type="InterPro" id="IPR039722">
    <property type="entry name" value="Upf3"/>
</dbReference>
<name>A0A1U7Z164_NELNU</name>
<evidence type="ECO:0000313" key="8">
    <source>
        <dbReference type="RefSeq" id="XP_010246760.1"/>
    </source>
</evidence>
<dbReference type="InterPro" id="IPR005120">
    <property type="entry name" value="UPF3_dom"/>
</dbReference>
<feature type="region of interest" description="Disordered" evidence="5">
    <location>
        <begin position="475"/>
        <end position="612"/>
    </location>
</feature>
<evidence type="ECO:0000256" key="4">
    <source>
        <dbReference type="ARBA" id="ARBA00023242"/>
    </source>
</evidence>
<dbReference type="Proteomes" id="UP000189703">
    <property type="component" value="Unplaced"/>
</dbReference>
<comment type="subcellular location">
    <subcellularLocation>
        <location evidence="1">Nucleus</location>
    </subcellularLocation>
</comment>
<dbReference type="FunFam" id="3.30.70.330:FF:000255">
    <property type="entry name" value="Regulator of nonsense transcripts UPF3"/>
    <property type="match status" value="1"/>
</dbReference>
<protein>
    <submittedName>
        <fullName evidence="8">Regulator of nonsense transcripts UPF3 isoform X1</fullName>
    </submittedName>
</protein>
<feature type="compositionally biased region" description="Basic and acidic residues" evidence="5">
    <location>
        <begin position="526"/>
        <end position="542"/>
    </location>
</feature>
<feature type="region of interest" description="Disordered" evidence="5">
    <location>
        <begin position="403"/>
        <end position="462"/>
    </location>
</feature>
<accession>A0A1U7Z164</accession>
<feature type="compositionally biased region" description="Low complexity" evidence="5">
    <location>
        <begin position="185"/>
        <end position="200"/>
    </location>
</feature>
<dbReference type="GO" id="GO:0005737">
    <property type="term" value="C:cytoplasm"/>
    <property type="evidence" value="ECO:0000318"/>
    <property type="project" value="GO_Central"/>
</dbReference>
<reference evidence="8" key="1">
    <citation type="submission" date="2025-08" db="UniProtKB">
        <authorList>
            <consortium name="RefSeq"/>
        </authorList>
    </citation>
    <scope>IDENTIFICATION</scope>
</reference>
<dbReference type="SUPFAM" id="SSF54928">
    <property type="entry name" value="RNA-binding domain, RBD"/>
    <property type="match status" value="1"/>
</dbReference>
<organism evidence="7 8">
    <name type="scientific">Nelumbo nucifera</name>
    <name type="common">Sacred lotus</name>
    <dbReference type="NCBI Taxonomy" id="4432"/>
    <lineage>
        <taxon>Eukaryota</taxon>
        <taxon>Viridiplantae</taxon>
        <taxon>Streptophyta</taxon>
        <taxon>Embryophyta</taxon>
        <taxon>Tracheophyta</taxon>
        <taxon>Spermatophyta</taxon>
        <taxon>Magnoliopsida</taxon>
        <taxon>Proteales</taxon>
        <taxon>Nelumbonaceae</taxon>
        <taxon>Nelumbo</taxon>
    </lineage>
</organism>
<evidence type="ECO:0000256" key="1">
    <source>
        <dbReference type="ARBA" id="ARBA00004123"/>
    </source>
</evidence>